<dbReference type="Gene3D" id="2.40.30.170">
    <property type="match status" value="1"/>
</dbReference>
<dbReference type="InterPro" id="IPR050465">
    <property type="entry name" value="UPF0194_transport"/>
</dbReference>
<dbReference type="EMBL" id="VSSQ01000714">
    <property type="protein sequence ID" value="MPM00206.1"/>
    <property type="molecule type" value="Genomic_DNA"/>
</dbReference>
<protein>
    <submittedName>
        <fullName evidence="5">p-hydroxybenzoic acid efflux pump subunit AaeA</fullName>
    </submittedName>
</protein>
<feature type="compositionally biased region" description="Basic and acidic residues" evidence="3">
    <location>
        <begin position="103"/>
        <end position="120"/>
    </location>
</feature>
<dbReference type="Gene3D" id="2.40.50.100">
    <property type="match status" value="2"/>
</dbReference>
<evidence type="ECO:0000256" key="2">
    <source>
        <dbReference type="ARBA" id="ARBA00023054"/>
    </source>
</evidence>
<proteinExistence type="predicted"/>
<dbReference type="Pfam" id="PF25881">
    <property type="entry name" value="HH_YBHG"/>
    <property type="match status" value="1"/>
</dbReference>
<reference evidence="5" key="1">
    <citation type="submission" date="2019-08" db="EMBL/GenBank/DDBJ databases">
        <authorList>
            <person name="Kucharzyk K."/>
            <person name="Murdoch R.W."/>
            <person name="Higgins S."/>
            <person name="Loffler F."/>
        </authorList>
    </citation>
    <scope>NUCLEOTIDE SEQUENCE</scope>
</reference>
<accession>A0A644W8T3</accession>
<comment type="subcellular location">
    <subcellularLocation>
        <location evidence="1">Cell envelope</location>
    </subcellularLocation>
</comment>
<dbReference type="PANTHER" id="PTHR32347">
    <property type="entry name" value="EFFLUX SYSTEM COMPONENT YKNX-RELATED"/>
    <property type="match status" value="1"/>
</dbReference>
<name>A0A644W8T3_9ZZZZ</name>
<sequence length="563" mass="60667">MRLEQLGQVERRAFGHQPVPHRRRQHRRQQQLRIAGERFEPRHPRAAGIVAHQPEQRLEDRLEIDPRQARELRAFAQHDQRQLVAPRGLHVGDRRTQPQAEGGLRRDARIGGLGRREDQRQCAPQHGIEERLLAVEIQVERALRHARPRRHPRQPRLGKAMGDELGLRRRDDRGALGFLLAVAQPRFGRRVRGGGCGILHGASMARDKMTRQSFFSCQRRGAYLGWRGMTGSGAMRRGAIIGGLAVVALAAASLVLWQARSAAPGALVLGGNVDIRELDLAFRTGGRIASLAVEEGDRLAPGDEIARLDAAPQRAARAQAQGTLDAATAAETLLKEGARSEEIARLAAEVAGTEAALRNAEASYARQKALKTTSVSLQQALDSTEAALGQAQAAHEAAVQAHLAAVNGPRPAEIAQAAAQRQAAAAARNAAQIQLDDTVLRTPAAGTVLTRAVEPGAMVAAGTTVVTLSLDTPVRVRAYVEEPDLGRVPPGTRVLVFTDARPGAPYHGTVGFVSSRAEFTPKQVETQSLRSALVYRLRITVGDGDAALRQGMPVTVRLAAEAG</sequence>
<comment type="caution">
    <text evidence="5">The sequence shown here is derived from an EMBL/GenBank/DDBJ whole genome shotgun (WGS) entry which is preliminary data.</text>
</comment>
<dbReference type="PANTHER" id="PTHR32347:SF29">
    <property type="entry name" value="UPF0194 MEMBRANE PROTEIN YBHG"/>
    <property type="match status" value="1"/>
</dbReference>
<evidence type="ECO:0000256" key="1">
    <source>
        <dbReference type="ARBA" id="ARBA00004196"/>
    </source>
</evidence>
<dbReference type="GO" id="GO:0030313">
    <property type="term" value="C:cell envelope"/>
    <property type="evidence" value="ECO:0007669"/>
    <property type="project" value="UniProtKB-SubCell"/>
</dbReference>
<feature type="region of interest" description="Disordered" evidence="3">
    <location>
        <begin position="1"/>
        <end position="29"/>
    </location>
</feature>
<dbReference type="AlphaFoldDB" id="A0A644W8T3"/>
<organism evidence="5">
    <name type="scientific">bioreactor metagenome</name>
    <dbReference type="NCBI Taxonomy" id="1076179"/>
    <lineage>
        <taxon>unclassified sequences</taxon>
        <taxon>metagenomes</taxon>
        <taxon>ecological metagenomes</taxon>
    </lineage>
</organism>
<evidence type="ECO:0000313" key="5">
    <source>
        <dbReference type="EMBL" id="MPM00206.1"/>
    </source>
</evidence>
<feature type="region of interest" description="Disordered" evidence="3">
    <location>
        <begin position="93"/>
        <end position="124"/>
    </location>
</feature>
<dbReference type="InterPro" id="IPR059052">
    <property type="entry name" value="HH_YbhG-like"/>
</dbReference>
<feature type="compositionally biased region" description="Basic and acidic residues" evidence="3">
    <location>
        <begin position="1"/>
        <end position="13"/>
    </location>
</feature>
<gene>
    <name evidence="5" type="primary">aaeA_4</name>
    <name evidence="5" type="ORF">SDC9_46429</name>
</gene>
<dbReference type="SUPFAM" id="SSF111369">
    <property type="entry name" value="HlyD-like secretion proteins"/>
    <property type="match status" value="1"/>
</dbReference>
<feature type="compositionally biased region" description="Basic residues" evidence="3">
    <location>
        <begin position="19"/>
        <end position="29"/>
    </location>
</feature>
<evidence type="ECO:0000256" key="3">
    <source>
        <dbReference type="SAM" id="MobiDB-lite"/>
    </source>
</evidence>
<evidence type="ECO:0000259" key="4">
    <source>
        <dbReference type="Pfam" id="PF25881"/>
    </source>
</evidence>
<feature type="domain" description="YbhG-like alpha-helical hairpin" evidence="4">
    <location>
        <begin position="308"/>
        <end position="437"/>
    </location>
</feature>
<keyword evidence="2" id="KW-0175">Coiled coil</keyword>